<proteinExistence type="predicted"/>
<dbReference type="EMBL" id="QUOU01000001">
    <property type="protein sequence ID" value="REL27941.1"/>
    <property type="molecule type" value="Genomic_DNA"/>
</dbReference>
<accession>A0A3E0TTD1</accession>
<comment type="caution">
    <text evidence="1">The sequence shown here is derived from an EMBL/GenBank/DDBJ whole genome shotgun (WGS) entry which is preliminary data.</text>
</comment>
<sequence>MGFAFIVFISFIIPVQAKQAKQAKQALQISVQTDPAKPAFGQVEVLGIDNELLSAMKQSAFDNASWQDKVTIHISSSLEPIEAASLPGVAGHYGVVDNRVRFTPRFAPMLGLVYHIQVRLSGYLPLEKTVQLGTLVSAHNELTLVSSIYPSSNTIPENTLRFYVHFSRPMQRGQVLEKIRLLDEQGQVVNQAFMLGPMGELWDREQRRLTLLLDPGRIKQGVRPNRALGLALESGKQRTLVIDADFKDANGRRLNKEFRQAYFIGNAIRQAIAPAQWQINSPRAGTQEPLHVQFERSLDQAMLSHAVRILGSDGNPIIGHIQLTANESLWSFTPERPWAPSLHYLSVAPELEDVAGNNLLGPLDVKLTTPIVGSTLQAISNPIEIAFQPRTVH</sequence>
<name>A0A3E0TTD1_9GAMM</name>
<reference evidence="1 2" key="1">
    <citation type="submission" date="2018-08" db="EMBL/GenBank/DDBJ databases">
        <title>Thalassotalea euphylliae genome.</title>
        <authorList>
            <person name="Summers S."/>
            <person name="Rice S.A."/>
            <person name="Freckelton M.L."/>
            <person name="Nedved B.T."/>
            <person name="Hadfield M.G."/>
        </authorList>
    </citation>
    <scope>NUCLEOTIDE SEQUENCE [LARGE SCALE GENOMIC DNA]</scope>
    <source>
        <strain evidence="1 2">H1</strain>
    </source>
</reference>
<dbReference type="RefSeq" id="WP_116009005.1">
    <property type="nucleotide sequence ID" value="NZ_QUOU01000001.1"/>
</dbReference>
<evidence type="ECO:0008006" key="3">
    <source>
        <dbReference type="Google" id="ProtNLM"/>
    </source>
</evidence>
<protein>
    <recommendedName>
        <fullName evidence="3">SbsA Ig-like domain-containing protein</fullName>
    </recommendedName>
</protein>
<evidence type="ECO:0000313" key="1">
    <source>
        <dbReference type="EMBL" id="REL27941.1"/>
    </source>
</evidence>
<gene>
    <name evidence="1" type="ORF">DXX93_16145</name>
</gene>
<dbReference type="AlphaFoldDB" id="A0A3E0TTD1"/>
<dbReference type="Proteomes" id="UP000256478">
    <property type="component" value="Unassembled WGS sequence"/>
</dbReference>
<organism evidence="1 2">
    <name type="scientific">Thalassotalea euphylliae</name>
    <dbReference type="NCBI Taxonomy" id="1655234"/>
    <lineage>
        <taxon>Bacteria</taxon>
        <taxon>Pseudomonadati</taxon>
        <taxon>Pseudomonadota</taxon>
        <taxon>Gammaproteobacteria</taxon>
        <taxon>Alteromonadales</taxon>
        <taxon>Colwelliaceae</taxon>
        <taxon>Thalassotalea</taxon>
    </lineage>
</organism>
<dbReference type="OrthoDB" id="246488at2"/>
<evidence type="ECO:0000313" key="2">
    <source>
        <dbReference type="Proteomes" id="UP000256478"/>
    </source>
</evidence>